<organism evidence="2">
    <name type="scientific">Glycine max</name>
    <name type="common">Soybean</name>
    <name type="synonym">Glycine hispida</name>
    <dbReference type="NCBI Taxonomy" id="3847"/>
    <lineage>
        <taxon>Eukaryota</taxon>
        <taxon>Viridiplantae</taxon>
        <taxon>Streptophyta</taxon>
        <taxon>Embryophyta</taxon>
        <taxon>Tracheophyta</taxon>
        <taxon>Spermatophyta</taxon>
        <taxon>Magnoliopsida</taxon>
        <taxon>eudicotyledons</taxon>
        <taxon>Gunneridae</taxon>
        <taxon>Pentapetalae</taxon>
        <taxon>rosids</taxon>
        <taxon>fabids</taxon>
        <taxon>Fabales</taxon>
        <taxon>Fabaceae</taxon>
        <taxon>Papilionoideae</taxon>
        <taxon>50 kb inversion clade</taxon>
        <taxon>NPAAA clade</taxon>
        <taxon>indigoferoid/millettioid clade</taxon>
        <taxon>Phaseoleae</taxon>
        <taxon>Glycine</taxon>
        <taxon>Glycine subgen. Soja</taxon>
    </lineage>
</organism>
<dbReference type="Gramene" id="KRH57668">
    <property type="protein sequence ID" value="KRH57668"/>
    <property type="gene ID" value="GLYMA_05G077000"/>
</dbReference>
<keyword evidence="4" id="KW-1185">Reference proteome</keyword>
<name>A0A0R0K144_SOYBN</name>
<dbReference type="AlphaFoldDB" id="A0A0R0K144"/>
<dbReference type="SMR" id="A0A0R0K144"/>
<evidence type="ECO:0000313" key="2">
    <source>
        <dbReference type="EMBL" id="KRH57668.1"/>
    </source>
</evidence>
<dbReference type="EMBL" id="CM000838">
    <property type="protein sequence ID" value="KRH57668.1"/>
    <property type="molecule type" value="Genomic_DNA"/>
</dbReference>
<feature type="signal peptide" evidence="1">
    <location>
        <begin position="1"/>
        <end position="18"/>
    </location>
</feature>
<reference evidence="3" key="2">
    <citation type="submission" date="2018-02" db="UniProtKB">
        <authorList>
            <consortium name="EnsemblPlants"/>
        </authorList>
    </citation>
    <scope>IDENTIFICATION</scope>
    <source>
        <strain evidence="3">Williams 82</strain>
    </source>
</reference>
<evidence type="ECO:0008006" key="5">
    <source>
        <dbReference type="Google" id="ProtNLM"/>
    </source>
</evidence>
<evidence type="ECO:0000313" key="4">
    <source>
        <dbReference type="Proteomes" id="UP000008827"/>
    </source>
</evidence>
<feature type="chain" id="PRO_5014522141" description="Secreted protein" evidence="1">
    <location>
        <begin position="19"/>
        <end position="68"/>
    </location>
</feature>
<evidence type="ECO:0000313" key="3">
    <source>
        <dbReference type="EnsemblPlants" id="KRH57668"/>
    </source>
</evidence>
<dbReference type="Proteomes" id="UP000008827">
    <property type="component" value="Chromosome 5"/>
</dbReference>
<evidence type="ECO:0000256" key="1">
    <source>
        <dbReference type="SAM" id="SignalP"/>
    </source>
</evidence>
<gene>
    <name evidence="2" type="ORF">GLYMA_05G077000</name>
</gene>
<reference evidence="2" key="3">
    <citation type="submission" date="2018-07" db="EMBL/GenBank/DDBJ databases">
        <title>WGS assembly of Glycine max.</title>
        <authorList>
            <person name="Schmutz J."/>
            <person name="Cannon S."/>
            <person name="Schlueter J."/>
            <person name="Ma J."/>
            <person name="Mitros T."/>
            <person name="Nelson W."/>
            <person name="Hyten D."/>
            <person name="Song Q."/>
            <person name="Thelen J."/>
            <person name="Cheng J."/>
            <person name="Xu D."/>
            <person name="Hellsten U."/>
            <person name="May G."/>
            <person name="Yu Y."/>
            <person name="Sakurai T."/>
            <person name="Umezawa T."/>
            <person name="Bhattacharyya M."/>
            <person name="Sandhu D."/>
            <person name="Valliyodan B."/>
            <person name="Lindquist E."/>
            <person name="Peto M."/>
            <person name="Grant D."/>
            <person name="Shu S."/>
            <person name="Goodstein D."/>
            <person name="Barry K."/>
            <person name="Futrell-Griggs M."/>
            <person name="Abernathy B."/>
            <person name="Du J."/>
            <person name="Tian Z."/>
            <person name="Zhu L."/>
            <person name="Gill N."/>
            <person name="Joshi T."/>
            <person name="Libault M."/>
            <person name="Sethuraman A."/>
            <person name="Zhang X."/>
            <person name="Shinozaki K."/>
            <person name="Nguyen H."/>
            <person name="Wing R."/>
            <person name="Cregan P."/>
            <person name="Specht J."/>
            <person name="Grimwood J."/>
            <person name="Rokhsar D."/>
            <person name="Stacey G."/>
            <person name="Shoemaker R."/>
            <person name="Jackson S."/>
        </authorList>
    </citation>
    <scope>NUCLEOTIDE SEQUENCE</scope>
    <source>
        <tissue evidence="2">Callus</tissue>
    </source>
</reference>
<accession>A0A0R0K144</accession>
<dbReference type="EnsemblPlants" id="KRH57668">
    <property type="protein sequence ID" value="KRH57668"/>
    <property type="gene ID" value="GLYMA_05G077000"/>
</dbReference>
<protein>
    <recommendedName>
        <fullName evidence="5">Secreted protein</fullName>
    </recommendedName>
</protein>
<proteinExistence type="predicted"/>
<keyword evidence="1" id="KW-0732">Signal</keyword>
<sequence length="68" mass="7752">MRLQSVQGLFLFLHVILCQRKCIHTWNPELVKRIGAATTLEVRDTATQYVYSPCIPHQQQNSKDLVGG</sequence>
<reference evidence="2 3" key="1">
    <citation type="journal article" date="2010" name="Nature">
        <title>Genome sequence of the palaeopolyploid soybean.</title>
        <authorList>
            <person name="Schmutz J."/>
            <person name="Cannon S.B."/>
            <person name="Schlueter J."/>
            <person name="Ma J."/>
            <person name="Mitros T."/>
            <person name="Nelson W."/>
            <person name="Hyten D.L."/>
            <person name="Song Q."/>
            <person name="Thelen J.J."/>
            <person name="Cheng J."/>
            <person name="Xu D."/>
            <person name="Hellsten U."/>
            <person name="May G.D."/>
            <person name="Yu Y."/>
            <person name="Sakurai T."/>
            <person name="Umezawa T."/>
            <person name="Bhattacharyya M.K."/>
            <person name="Sandhu D."/>
            <person name="Valliyodan B."/>
            <person name="Lindquist E."/>
            <person name="Peto M."/>
            <person name="Grant D."/>
            <person name="Shu S."/>
            <person name="Goodstein D."/>
            <person name="Barry K."/>
            <person name="Futrell-Griggs M."/>
            <person name="Abernathy B."/>
            <person name="Du J."/>
            <person name="Tian Z."/>
            <person name="Zhu L."/>
            <person name="Gill N."/>
            <person name="Joshi T."/>
            <person name="Libault M."/>
            <person name="Sethuraman A."/>
            <person name="Zhang X.-C."/>
            <person name="Shinozaki K."/>
            <person name="Nguyen H.T."/>
            <person name="Wing R.A."/>
            <person name="Cregan P."/>
            <person name="Specht J."/>
            <person name="Grimwood J."/>
            <person name="Rokhsar D."/>
            <person name="Stacey G."/>
            <person name="Shoemaker R.C."/>
            <person name="Jackson S.A."/>
        </authorList>
    </citation>
    <scope>NUCLEOTIDE SEQUENCE</scope>
    <source>
        <strain evidence="3">cv. Williams 82</strain>
        <tissue evidence="2">Callus</tissue>
    </source>
</reference>
<dbReference type="InParanoid" id="A0A0R0K144"/>